<evidence type="ECO:0000256" key="8">
    <source>
        <dbReference type="ARBA" id="ARBA00049348"/>
    </source>
</evidence>
<evidence type="ECO:0000256" key="5">
    <source>
        <dbReference type="ARBA" id="ARBA00022679"/>
    </source>
</evidence>
<dbReference type="GO" id="GO:0005737">
    <property type="term" value="C:cytoplasm"/>
    <property type="evidence" value="ECO:0007669"/>
    <property type="project" value="UniProtKB-SubCell"/>
</dbReference>
<dbReference type="SUPFAM" id="SSF46767">
    <property type="entry name" value="Methylated DNA-protein cysteine methyltransferase, C-terminal domain"/>
    <property type="match status" value="1"/>
</dbReference>
<comment type="miscellaneous">
    <text evidence="9">This enzyme catalyzes only one turnover and therefore is not strictly catalytic. According to one definition, an enzyme is a biocatalyst that acts repeatedly and over many reaction cycles.</text>
</comment>
<dbReference type="Gene3D" id="1.10.10.10">
    <property type="entry name" value="Winged helix-like DNA-binding domain superfamily/Winged helix DNA-binding domain"/>
    <property type="match status" value="1"/>
</dbReference>
<proteinExistence type="inferred from homology"/>
<dbReference type="Proteomes" id="UP000664417">
    <property type="component" value="Unassembled WGS sequence"/>
</dbReference>
<comment type="similarity">
    <text evidence="2 9">Belongs to the MGMT family.</text>
</comment>
<reference evidence="12" key="1">
    <citation type="submission" date="2021-03" db="EMBL/GenBank/DDBJ databases">
        <authorList>
            <person name="Wang G."/>
        </authorList>
    </citation>
    <scope>NUCLEOTIDE SEQUENCE</scope>
    <source>
        <strain evidence="12">KCTC 12899</strain>
    </source>
</reference>
<dbReference type="GO" id="GO:0003908">
    <property type="term" value="F:methylated-DNA-[protein]-cysteine S-methyltransferase activity"/>
    <property type="evidence" value="ECO:0007669"/>
    <property type="project" value="UniProtKB-UniRule"/>
</dbReference>
<evidence type="ECO:0000259" key="11">
    <source>
        <dbReference type="Pfam" id="PF02870"/>
    </source>
</evidence>
<dbReference type="InterPro" id="IPR001497">
    <property type="entry name" value="MethylDNA_cys_MeTrfase_AS"/>
</dbReference>
<evidence type="ECO:0000256" key="1">
    <source>
        <dbReference type="ARBA" id="ARBA00001286"/>
    </source>
</evidence>
<dbReference type="PROSITE" id="PS00374">
    <property type="entry name" value="MGMT"/>
    <property type="match status" value="1"/>
</dbReference>
<dbReference type="InterPro" id="IPR036217">
    <property type="entry name" value="MethylDNA_cys_MeTrfase_DNAb"/>
</dbReference>
<dbReference type="CDD" id="cd06445">
    <property type="entry name" value="ATase"/>
    <property type="match status" value="1"/>
</dbReference>
<evidence type="ECO:0000313" key="13">
    <source>
        <dbReference type="Proteomes" id="UP000664417"/>
    </source>
</evidence>
<keyword evidence="13" id="KW-1185">Reference proteome</keyword>
<evidence type="ECO:0000256" key="4">
    <source>
        <dbReference type="ARBA" id="ARBA00022603"/>
    </source>
</evidence>
<comment type="catalytic activity">
    <reaction evidence="1 9">
        <text>a 4-O-methyl-thymidine in DNA + L-cysteinyl-[protein] = a thymidine in DNA + S-methyl-L-cysteinyl-[protein]</text>
        <dbReference type="Rhea" id="RHEA:53428"/>
        <dbReference type="Rhea" id="RHEA-COMP:10131"/>
        <dbReference type="Rhea" id="RHEA-COMP:10132"/>
        <dbReference type="Rhea" id="RHEA-COMP:13555"/>
        <dbReference type="Rhea" id="RHEA-COMP:13556"/>
        <dbReference type="ChEBI" id="CHEBI:29950"/>
        <dbReference type="ChEBI" id="CHEBI:82612"/>
        <dbReference type="ChEBI" id="CHEBI:137386"/>
        <dbReference type="ChEBI" id="CHEBI:137387"/>
        <dbReference type="EC" id="2.1.1.63"/>
    </reaction>
</comment>
<accession>A0A8J7U696</accession>
<evidence type="ECO:0000256" key="3">
    <source>
        <dbReference type="ARBA" id="ARBA00022490"/>
    </source>
</evidence>
<gene>
    <name evidence="12" type="ORF">J3U88_24635</name>
</gene>
<sequence length="167" mass="17848">MYEQSFDTPLGPLRVRADDAGITAVTFAEPTGHNPNALTQAGVTQLAEYFDGTRREFTLPLAPAGTTFQQAVWSQLNQIPFGQTCSYGDIANRLANPKAVRAVGAANGRNPIAVIVPCHRVIGANGTLTGYAGGLDRKSWLLNHEGVTLKPTTKTNPVEEAQGLLFQ</sequence>
<dbReference type="NCBIfam" id="TIGR00589">
    <property type="entry name" value="ogt"/>
    <property type="match status" value="1"/>
</dbReference>
<name>A0A8J7U696_9BACT</name>
<comment type="function">
    <text evidence="9">Involved in the cellular defense against the biological effects of O6-methylguanine (O6-MeG) and O4-methylthymine (O4-MeT) in DNA. Repairs the methylated nucleobase in DNA by stoichiometrically transferring the methyl group to a cysteine residue in the enzyme. This is a suicide reaction: the enzyme is irreversibly inactivated.</text>
</comment>
<evidence type="ECO:0000256" key="6">
    <source>
        <dbReference type="ARBA" id="ARBA00022763"/>
    </source>
</evidence>
<evidence type="ECO:0000313" key="12">
    <source>
        <dbReference type="EMBL" id="MBO1321689.1"/>
    </source>
</evidence>
<dbReference type="EC" id="2.1.1.63" evidence="9"/>
<dbReference type="SUPFAM" id="SSF53155">
    <property type="entry name" value="Methylated DNA-protein cysteine methyltransferase domain"/>
    <property type="match status" value="1"/>
</dbReference>
<dbReference type="InterPro" id="IPR008332">
    <property type="entry name" value="MethylG_MeTrfase_N"/>
</dbReference>
<dbReference type="InterPro" id="IPR036631">
    <property type="entry name" value="MGMT_N_sf"/>
</dbReference>
<feature type="domain" description="Methylguanine DNA methyltransferase ribonuclease-like" evidence="11">
    <location>
        <begin position="1"/>
        <end position="63"/>
    </location>
</feature>
<evidence type="ECO:0000256" key="2">
    <source>
        <dbReference type="ARBA" id="ARBA00008711"/>
    </source>
</evidence>
<keyword evidence="4 9" id="KW-0489">Methyltransferase</keyword>
<evidence type="ECO:0000259" key="10">
    <source>
        <dbReference type="Pfam" id="PF01035"/>
    </source>
</evidence>
<dbReference type="HAMAP" id="MF_00772">
    <property type="entry name" value="OGT"/>
    <property type="match status" value="1"/>
</dbReference>
<feature type="active site" description="Nucleophile; methyl group acceptor" evidence="9">
    <location>
        <position position="118"/>
    </location>
</feature>
<comment type="subcellular location">
    <subcellularLocation>
        <location evidence="9">Cytoplasm</location>
    </subcellularLocation>
</comment>
<keyword evidence="5 9" id="KW-0808">Transferase</keyword>
<dbReference type="RefSeq" id="WP_207861662.1">
    <property type="nucleotide sequence ID" value="NZ_JAFREP010000026.1"/>
</dbReference>
<dbReference type="GO" id="GO:0032259">
    <property type="term" value="P:methylation"/>
    <property type="evidence" value="ECO:0007669"/>
    <property type="project" value="UniProtKB-KW"/>
</dbReference>
<dbReference type="InterPro" id="IPR014048">
    <property type="entry name" value="MethylDNA_cys_MeTrfase_DNA-bd"/>
</dbReference>
<keyword evidence="3 9" id="KW-0963">Cytoplasm</keyword>
<dbReference type="InterPro" id="IPR023546">
    <property type="entry name" value="MGMT"/>
</dbReference>
<dbReference type="PANTHER" id="PTHR10815:SF5">
    <property type="entry name" value="METHYLATED-DNA--PROTEIN-CYSTEINE METHYLTRANSFERASE"/>
    <property type="match status" value="1"/>
</dbReference>
<dbReference type="Gene3D" id="3.30.160.70">
    <property type="entry name" value="Methylated DNA-protein cysteine methyltransferase domain"/>
    <property type="match status" value="1"/>
</dbReference>
<dbReference type="GO" id="GO:0006307">
    <property type="term" value="P:DNA alkylation repair"/>
    <property type="evidence" value="ECO:0007669"/>
    <property type="project" value="UniProtKB-UniRule"/>
</dbReference>
<comment type="caution">
    <text evidence="12">The sequence shown here is derived from an EMBL/GenBank/DDBJ whole genome shotgun (WGS) entry which is preliminary data.</text>
</comment>
<keyword evidence="6 9" id="KW-0227">DNA damage</keyword>
<protein>
    <recommendedName>
        <fullName evidence="9">Methylated-DNA--protein-cysteine methyltransferase</fullName>
        <ecNumber evidence="9">2.1.1.63</ecNumber>
    </recommendedName>
    <alternativeName>
        <fullName evidence="9">6-O-methylguanine-DNA methyltransferase</fullName>
        <shortName evidence="9">MGMT</shortName>
    </alternativeName>
    <alternativeName>
        <fullName evidence="9">O-6-methylguanine-DNA-alkyltransferase</fullName>
    </alternativeName>
</protein>
<comment type="catalytic activity">
    <reaction evidence="8 9">
        <text>a 6-O-methyl-2'-deoxyguanosine in DNA + L-cysteinyl-[protein] = S-methyl-L-cysteinyl-[protein] + a 2'-deoxyguanosine in DNA</text>
        <dbReference type="Rhea" id="RHEA:24000"/>
        <dbReference type="Rhea" id="RHEA-COMP:10131"/>
        <dbReference type="Rhea" id="RHEA-COMP:10132"/>
        <dbReference type="Rhea" id="RHEA-COMP:11367"/>
        <dbReference type="Rhea" id="RHEA-COMP:11368"/>
        <dbReference type="ChEBI" id="CHEBI:29950"/>
        <dbReference type="ChEBI" id="CHEBI:82612"/>
        <dbReference type="ChEBI" id="CHEBI:85445"/>
        <dbReference type="ChEBI" id="CHEBI:85448"/>
        <dbReference type="EC" id="2.1.1.63"/>
    </reaction>
</comment>
<evidence type="ECO:0000256" key="9">
    <source>
        <dbReference type="HAMAP-Rule" id="MF_00772"/>
    </source>
</evidence>
<dbReference type="EMBL" id="JAFREP010000026">
    <property type="protein sequence ID" value="MBO1321689.1"/>
    <property type="molecule type" value="Genomic_DNA"/>
</dbReference>
<evidence type="ECO:0000256" key="7">
    <source>
        <dbReference type="ARBA" id="ARBA00023204"/>
    </source>
</evidence>
<dbReference type="InterPro" id="IPR036388">
    <property type="entry name" value="WH-like_DNA-bd_sf"/>
</dbReference>
<dbReference type="Pfam" id="PF02870">
    <property type="entry name" value="Methyltransf_1N"/>
    <property type="match status" value="1"/>
</dbReference>
<dbReference type="PANTHER" id="PTHR10815">
    <property type="entry name" value="METHYLATED-DNA--PROTEIN-CYSTEINE METHYLTRANSFERASE"/>
    <property type="match status" value="1"/>
</dbReference>
<organism evidence="12 13">
    <name type="scientific">Acanthopleuribacter pedis</name>
    <dbReference type="NCBI Taxonomy" id="442870"/>
    <lineage>
        <taxon>Bacteria</taxon>
        <taxon>Pseudomonadati</taxon>
        <taxon>Acidobacteriota</taxon>
        <taxon>Holophagae</taxon>
        <taxon>Acanthopleuribacterales</taxon>
        <taxon>Acanthopleuribacteraceae</taxon>
        <taxon>Acanthopleuribacter</taxon>
    </lineage>
</organism>
<keyword evidence="7 9" id="KW-0234">DNA repair</keyword>
<dbReference type="AlphaFoldDB" id="A0A8J7U696"/>
<feature type="domain" description="Methylated-DNA-[protein]-cysteine S-methyltransferase DNA binding" evidence="10">
    <location>
        <begin position="68"/>
        <end position="147"/>
    </location>
</feature>
<dbReference type="FunFam" id="1.10.10.10:FF:000214">
    <property type="entry name" value="Methylated-DNA--protein-cysteine methyltransferase"/>
    <property type="match status" value="1"/>
</dbReference>
<dbReference type="Pfam" id="PF01035">
    <property type="entry name" value="DNA_binding_1"/>
    <property type="match status" value="1"/>
</dbReference>